<proteinExistence type="predicted"/>
<gene>
    <name evidence="2" type="ORF">AM592_01320</name>
</gene>
<sequence length="175" mass="20625">MDHLKYPIGKHEVLQTFDQASIDESIETLQKAPVLLKEAIQGLKKEQLLTPYREGGWTVWQVVNHLPDSHMNAYVRFKLALTEENPVIRPYAEHLWAELPDSHDTQPEVSIQLLSALHERWVILLKGLEEKDYYKTYYHPEDKEKFAVYQAIGTYSWHSRHHIAHITSLRERMGW</sequence>
<accession>A0A0M5JL27</accession>
<dbReference type="OrthoDB" id="9796039at2"/>
<dbReference type="Pfam" id="PF12867">
    <property type="entry name" value="DinB_2"/>
    <property type="match status" value="1"/>
</dbReference>
<dbReference type="STRING" id="1441095.AM592_01320"/>
<dbReference type="NCBIfam" id="NF009807">
    <property type="entry name" value="PRK13291.1"/>
    <property type="match status" value="1"/>
</dbReference>
<dbReference type="AlphaFoldDB" id="A0A0M5JL27"/>
<dbReference type="InterPro" id="IPR024775">
    <property type="entry name" value="DinB-like"/>
</dbReference>
<name>A0A0M5JL27_9BACI</name>
<dbReference type="SUPFAM" id="SSF109854">
    <property type="entry name" value="DinB/YfiT-like putative metalloenzymes"/>
    <property type="match status" value="1"/>
</dbReference>
<reference evidence="3" key="1">
    <citation type="submission" date="2015-08" db="EMBL/GenBank/DDBJ databases">
        <title>Genome sequencing project for genomic taxonomy and phylogenomics of Bacillus-like bacteria.</title>
        <authorList>
            <person name="Liu B."/>
            <person name="Wang J."/>
            <person name="Zhu Y."/>
            <person name="Liu G."/>
            <person name="Chen Q."/>
            <person name="Chen Z."/>
            <person name="Lan J."/>
            <person name="Che J."/>
            <person name="Ge C."/>
            <person name="Shi H."/>
            <person name="Pan Z."/>
            <person name="Liu X."/>
        </authorList>
    </citation>
    <scope>NUCLEOTIDE SEQUENCE [LARGE SCALE GENOMIC DNA]</scope>
    <source>
        <strain evidence="3">FJAT-4402</strain>
    </source>
</reference>
<keyword evidence="3" id="KW-1185">Reference proteome</keyword>
<reference evidence="2 3" key="2">
    <citation type="journal article" date="2016" name="Int. J. Syst. Evol. Microbiol.">
        <title>Bacillus gobiensis sp. nov., isolated from a soil sample.</title>
        <authorList>
            <person name="Liu B."/>
            <person name="Liu G.H."/>
            <person name="Cetin S."/>
            <person name="Schumann P."/>
            <person name="Pan Z.Z."/>
            <person name="Chen Q.Q."/>
        </authorList>
    </citation>
    <scope>NUCLEOTIDE SEQUENCE [LARGE SCALE GENOMIC DNA]</scope>
    <source>
        <strain evidence="2 3">FJAT-4402</strain>
    </source>
</reference>
<organism evidence="2 3">
    <name type="scientific">Bacillus gobiensis</name>
    <dbReference type="NCBI Taxonomy" id="1441095"/>
    <lineage>
        <taxon>Bacteria</taxon>
        <taxon>Bacillati</taxon>
        <taxon>Bacillota</taxon>
        <taxon>Bacilli</taxon>
        <taxon>Bacillales</taxon>
        <taxon>Bacillaceae</taxon>
        <taxon>Bacillus</taxon>
    </lineage>
</organism>
<dbReference type="InterPro" id="IPR034660">
    <property type="entry name" value="DinB/YfiT-like"/>
</dbReference>
<evidence type="ECO:0000259" key="1">
    <source>
        <dbReference type="Pfam" id="PF12867"/>
    </source>
</evidence>
<protein>
    <submittedName>
        <fullName evidence="2">Metal-dependent hydrolase</fullName>
    </submittedName>
</protein>
<dbReference type="Proteomes" id="UP000067625">
    <property type="component" value="Chromosome"/>
</dbReference>
<feature type="domain" description="DinB-like" evidence="1">
    <location>
        <begin position="29"/>
        <end position="166"/>
    </location>
</feature>
<evidence type="ECO:0000313" key="2">
    <source>
        <dbReference type="EMBL" id="ALC80389.1"/>
    </source>
</evidence>
<dbReference type="PATRIC" id="fig|1441095.3.peg.291"/>
<keyword evidence="2" id="KW-0378">Hydrolase</keyword>
<dbReference type="Gene3D" id="1.20.120.450">
    <property type="entry name" value="dinb family like domain"/>
    <property type="match status" value="1"/>
</dbReference>
<dbReference type="EMBL" id="CP012600">
    <property type="protein sequence ID" value="ALC80389.1"/>
    <property type="molecule type" value="Genomic_DNA"/>
</dbReference>
<evidence type="ECO:0000313" key="3">
    <source>
        <dbReference type="Proteomes" id="UP000067625"/>
    </source>
</evidence>
<dbReference type="GO" id="GO:0016787">
    <property type="term" value="F:hydrolase activity"/>
    <property type="evidence" value="ECO:0007669"/>
    <property type="project" value="UniProtKB-KW"/>
</dbReference>